<dbReference type="SUPFAM" id="SSF159270">
    <property type="entry name" value="YmcC-like"/>
    <property type="match status" value="1"/>
</dbReference>
<organism evidence="1 2">
    <name type="scientific">Shewanella avicenniae</name>
    <dbReference type="NCBI Taxonomy" id="2814294"/>
    <lineage>
        <taxon>Bacteria</taxon>
        <taxon>Pseudomonadati</taxon>
        <taxon>Pseudomonadota</taxon>
        <taxon>Gammaproteobacteria</taxon>
        <taxon>Alteromonadales</taxon>
        <taxon>Shewanellaceae</taxon>
        <taxon>Shewanella</taxon>
    </lineage>
</organism>
<protein>
    <submittedName>
        <fullName evidence="1">YjbF family lipoprotein</fullName>
    </submittedName>
</protein>
<keyword evidence="1" id="KW-0449">Lipoprotein</keyword>
<reference evidence="1 2" key="1">
    <citation type="submission" date="2021-03" db="EMBL/GenBank/DDBJ databases">
        <title>Novel species identification of genus Shewanella.</title>
        <authorList>
            <person name="Liu G."/>
            <person name="Zhang Q."/>
        </authorList>
    </citation>
    <scope>NUCLEOTIDE SEQUENCE [LARGE SCALE GENOMIC DNA]</scope>
    <source>
        <strain evidence="1 2">FJAT-51800</strain>
    </source>
</reference>
<dbReference type="InterPro" id="IPR023373">
    <property type="entry name" value="YmcC_sf"/>
</dbReference>
<proteinExistence type="predicted"/>
<gene>
    <name evidence="1" type="ORF">JYB87_18265</name>
</gene>
<evidence type="ECO:0000313" key="1">
    <source>
        <dbReference type="EMBL" id="QSX33626.1"/>
    </source>
</evidence>
<dbReference type="EMBL" id="CP071503">
    <property type="protein sequence ID" value="QSX33626.1"/>
    <property type="molecule type" value="Genomic_DNA"/>
</dbReference>
<accession>A0ABX7QRQ9</accession>
<name>A0ABX7QRQ9_9GAMM</name>
<dbReference type="Pfam" id="PF11102">
    <property type="entry name" value="YjbF"/>
    <property type="match status" value="1"/>
</dbReference>
<dbReference type="RefSeq" id="WP_207354845.1">
    <property type="nucleotide sequence ID" value="NZ_CP071503.1"/>
</dbReference>
<dbReference type="Proteomes" id="UP000662770">
    <property type="component" value="Chromosome"/>
</dbReference>
<keyword evidence="2" id="KW-1185">Reference proteome</keyword>
<evidence type="ECO:0000313" key="2">
    <source>
        <dbReference type="Proteomes" id="UP000662770"/>
    </source>
</evidence>
<dbReference type="Gene3D" id="2.40.360.10">
    <property type="entry name" value="YmcC-like"/>
    <property type="match status" value="1"/>
</dbReference>
<sequence length="195" mass="21683">MAYQTFKDAISDPPSYEISASDLANIPYATIYGQLGDGPQAVIVLAYAKGDQRQWLTAQKESLITAHGRLIQTAGLSQNLAGLTFETADPLTLPLTQLDGAVASGYLDLLPSYRFGMKFDSRFVVKRREQVQLGPNTQELTLIEETFTIPEVHYQVVNKYWLDDRGLVWKSEQAPSPDLPVFRITLLKPFSGDLS</sequence>
<dbReference type="InterPro" id="IPR021308">
    <property type="entry name" value="GfcB"/>
</dbReference>